<evidence type="ECO:0000313" key="2">
    <source>
        <dbReference type="Proteomes" id="UP001432202"/>
    </source>
</evidence>
<dbReference type="AlphaFoldDB" id="A0AAX4KZQ2"/>
<name>A0AAX4KZQ2_9CREN</name>
<protein>
    <submittedName>
        <fullName evidence="1">Uncharacterized protein</fullName>
    </submittedName>
</protein>
<gene>
    <name evidence="1" type="ORF">V6M85_12045</name>
</gene>
<organism evidence="1 2">
    <name type="scientific">Sulfolobus tengchongensis</name>
    <dbReference type="NCBI Taxonomy" id="207809"/>
    <lineage>
        <taxon>Archaea</taxon>
        <taxon>Thermoproteota</taxon>
        <taxon>Thermoprotei</taxon>
        <taxon>Sulfolobales</taxon>
        <taxon>Sulfolobaceae</taxon>
        <taxon>Sulfolobus</taxon>
    </lineage>
</organism>
<sequence>MTLNAVIERYLLSEESIIKIREGEIKAEDFLLNDNEISVGIRVIIVGRNGRRRLTDLGLLQIIAKCGYLEFVKDYLDMSLTLKDIYKKYNIYTELEFIAYHYEECNKYVKDEDVKYTLLKVKDKILNRKGK</sequence>
<dbReference type="RefSeq" id="WP_338600479.1">
    <property type="nucleotide sequence ID" value="NZ_CP146016.1"/>
</dbReference>
<dbReference type="GeneID" id="89337512"/>
<proteinExistence type="predicted"/>
<reference evidence="1 2" key="1">
    <citation type="submission" date="2024-02" db="EMBL/GenBank/DDBJ databases">
        <title>STSV induces naive adaptation in Sulfolobus.</title>
        <authorList>
            <person name="Xiang X."/>
            <person name="Song M."/>
        </authorList>
    </citation>
    <scope>NUCLEOTIDE SEQUENCE [LARGE SCALE GENOMIC DNA]</scope>
    <source>
        <strain evidence="1 2">RT2</strain>
    </source>
</reference>
<dbReference type="EMBL" id="CP146016">
    <property type="protein sequence ID" value="WWQ60165.1"/>
    <property type="molecule type" value="Genomic_DNA"/>
</dbReference>
<dbReference type="Proteomes" id="UP001432202">
    <property type="component" value="Chromosome"/>
</dbReference>
<keyword evidence="2" id="KW-1185">Reference proteome</keyword>
<evidence type="ECO:0000313" key="1">
    <source>
        <dbReference type="EMBL" id="WWQ60165.1"/>
    </source>
</evidence>
<accession>A0AAX4KZQ2</accession>